<evidence type="ECO:0000256" key="4">
    <source>
        <dbReference type="NCBIfam" id="TIGR00020"/>
    </source>
</evidence>
<feature type="domain" description="Peptide chain release factor" evidence="5">
    <location>
        <begin position="60"/>
        <end position="170"/>
    </location>
</feature>
<dbReference type="Proteomes" id="UP000178085">
    <property type="component" value="Unassembled WGS sequence"/>
</dbReference>
<comment type="caution">
    <text evidence="6">The sequence shown here is derived from an EMBL/GenBank/DDBJ whole genome shotgun (WGS) entry which is preliminary data.</text>
</comment>
<dbReference type="EMBL" id="METD01000001">
    <property type="protein sequence ID" value="OGB73897.1"/>
    <property type="molecule type" value="Genomic_DNA"/>
</dbReference>
<evidence type="ECO:0000313" key="7">
    <source>
        <dbReference type="Proteomes" id="UP000178085"/>
    </source>
</evidence>
<dbReference type="Gene3D" id="1.20.58.410">
    <property type="entry name" value="Release factor"/>
    <property type="match status" value="1"/>
</dbReference>
<dbReference type="Pfam" id="PF03462">
    <property type="entry name" value="PCRF"/>
    <property type="match status" value="1"/>
</dbReference>
<organism evidence="6 7">
    <name type="scientific">candidate division Kazan bacterium RIFCSPLOWO2_01_FULL_45_19</name>
    <dbReference type="NCBI Taxonomy" id="1798538"/>
    <lineage>
        <taxon>Bacteria</taxon>
        <taxon>Bacteria division Kazan-3B-28</taxon>
    </lineage>
</organism>
<dbReference type="Gene3D" id="3.30.160.20">
    <property type="match status" value="1"/>
</dbReference>
<name>A0A1F4NRM1_UNCK3</name>
<dbReference type="AlphaFoldDB" id="A0A1F4NRM1"/>
<dbReference type="GO" id="GO:0016149">
    <property type="term" value="F:translation release factor activity, codon specific"/>
    <property type="evidence" value="ECO:0007669"/>
    <property type="project" value="InterPro"/>
</dbReference>
<dbReference type="GO" id="GO:0005737">
    <property type="term" value="C:cytoplasm"/>
    <property type="evidence" value="ECO:0007669"/>
    <property type="project" value="InterPro"/>
</dbReference>
<protein>
    <recommendedName>
        <fullName evidence="4">Peptide chain release factor 2</fullName>
    </recommendedName>
</protein>
<keyword evidence="3" id="KW-0648">Protein biosynthesis</keyword>
<dbReference type="InterPro" id="IPR004374">
    <property type="entry name" value="PrfB"/>
</dbReference>
<evidence type="ECO:0000256" key="1">
    <source>
        <dbReference type="ARBA" id="ARBA00010835"/>
    </source>
</evidence>
<dbReference type="NCBIfam" id="TIGR00020">
    <property type="entry name" value="prfB"/>
    <property type="match status" value="1"/>
</dbReference>
<dbReference type="InterPro" id="IPR000352">
    <property type="entry name" value="Pep_chain_release_fac_I"/>
</dbReference>
<accession>A0A1F4NRM1</accession>
<dbReference type="FunFam" id="3.30.160.20:FF:000004">
    <property type="entry name" value="Peptide chain release factor 1"/>
    <property type="match status" value="1"/>
</dbReference>
<dbReference type="InterPro" id="IPR045853">
    <property type="entry name" value="Pep_chain_release_fac_I_sf"/>
</dbReference>
<evidence type="ECO:0000256" key="2">
    <source>
        <dbReference type="ARBA" id="ARBA00022481"/>
    </source>
</evidence>
<dbReference type="PANTHER" id="PTHR43116:SF3">
    <property type="entry name" value="CLASS I PEPTIDE CHAIN RELEASE FACTOR"/>
    <property type="match status" value="1"/>
</dbReference>
<reference evidence="6 7" key="1">
    <citation type="journal article" date="2016" name="Nat. Commun.">
        <title>Thousands of microbial genomes shed light on interconnected biogeochemical processes in an aquifer system.</title>
        <authorList>
            <person name="Anantharaman K."/>
            <person name="Brown C.T."/>
            <person name="Hug L.A."/>
            <person name="Sharon I."/>
            <person name="Castelle C.J."/>
            <person name="Probst A.J."/>
            <person name="Thomas B.C."/>
            <person name="Singh A."/>
            <person name="Wilkins M.J."/>
            <person name="Karaoz U."/>
            <person name="Brodie E.L."/>
            <person name="Williams K.H."/>
            <person name="Hubbard S.S."/>
            <person name="Banfield J.F."/>
        </authorList>
    </citation>
    <scope>NUCLEOTIDE SEQUENCE [LARGE SCALE GENOMIC DNA]</scope>
</reference>
<dbReference type="PANTHER" id="PTHR43116">
    <property type="entry name" value="PEPTIDE CHAIN RELEASE FACTOR 2"/>
    <property type="match status" value="1"/>
</dbReference>
<dbReference type="SUPFAM" id="SSF75620">
    <property type="entry name" value="Release factor"/>
    <property type="match status" value="1"/>
</dbReference>
<dbReference type="Gene3D" id="3.30.70.1660">
    <property type="match status" value="1"/>
</dbReference>
<gene>
    <name evidence="6" type="ORF">A3K51_03320</name>
</gene>
<dbReference type="Pfam" id="PF00472">
    <property type="entry name" value="RF-1"/>
    <property type="match status" value="1"/>
</dbReference>
<dbReference type="SMART" id="SM00937">
    <property type="entry name" value="PCRF"/>
    <property type="match status" value="1"/>
</dbReference>
<keyword evidence="2" id="KW-0488">Methylation</keyword>
<dbReference type="InterPro" id="IPR005139">
    <property type="entry name" value="PCRF"/>
</dbReference>
<evidence type="ECO:0000256" key="3">
    <source>
        <dbReference type="ARBA" id="ARBA00022917"/>
    </source>
</evidence>
<sequence length="348" mass="39275">MFDPDKVKSKVEELTAEMSAPDFWKQDHQVSAKKAEELDLQTKILTAEKDTEDALARVGLKLNEDNYSPNDKEMEADLDSAMQKISWLESQTLFSGPYDEKDAYLFFHVGAGGVDAADWNEMLLNMYLQYAKRKGWKTEILHRTDNEEAGIKNATVKISGVRAYGYLKAEAGVHRLVRQSPFNAQNLRQTSFALVEVLPDMGDVDVGIKEDDLKIETFKSSGHGGQSVNTTDSAVRIIHIPTGLTAVSQNERSQMQNRATAMQVLKNKVYIQEQAERDTAERKMKAATASGDFGHQVRSYVIHPYQQVKDHRSDFTEPRTDKIMKDGDLDEIILSVLVNQRDNDIDNK</sequence>
<comment type="similarity">
    <text evidence="1">Belongs to the prokaryotic/mitochondrial release factor family.</text>
</comment>
<evidence type="ECO:0000313" key="6">
    <source>
        <dbReference type="EMBL" id="OGB73897.1"/>
    </source>
</evidence>
<evidence type="ECO:0000259" key="5">
    <source>
        <dbReference type="SMART" id="SM00937"/>
    </source>
</evidence>
<proteinExistence type="inferred from homology"/>